<keyword evidence="3" id="KW-0497">Mitogen</keyword>
<sequence>MQLDAHLTDLSFDNQLFRVGVRIFAFAIVCGGFVVGQVSTQYHGNPDHIVFPGPIGSRSRALDNEPAKGSADDSDTLIPLDLAIRLNSIETSEEFLQLLQGVPQNQMELTLTSKFGEGEERSNAERPTPAKCMPELQPVSLKLDDDDPSTIIFPPCTRIKRCGGCCSSSLLSCQPTATEIRNFEVHVASLELNYAGRRIVPLEEHTKCKCDCKIKEEHCNDKQHYEPHNCKCVCDNIDEAEKCRKNNDTKIWNPDLCVCSCRTIEPCSTGYYFNHNTCRCGPIMLSRPVNRFVSTKGSNYNFSNRRPENVPPVIVPLDPSDPRRKHKEDPEYK</sequence>
<dbReference type="GO" id="GO:0070851">
    <property type="term" value="F:growth factor receptor binding"/>
    <property type="evidence" value="ECO:0007669"/>
    <property type="project" value="TreeGrafter"/>
</dbReference>
<feature type="domain" description="Platelet-derived growth factor (PDGF) family profile" evidence="6">
    <location>
        <begin position="119"/>
        <end position="215"/>
    </location>
</feature>
<dbReference type="Proteomes" id="UP001497644">
    <property type="component" value="Chromosome 6"/>
</dbReference>
<dbReference type="GO" id="GO:0005615">
    <property type="term" value="C:extracellular space"/>
    <property type="evidence" value="ECO:0007669"/>
    <property type="project" value="TreeGrafter"/>
</dbReference>
<feature type="region of interest" description="Disordered" evidence="5">
    <location>
        <begin position="303"/>
        <end position="333"/>
    </location>
</feature>
<dbReference type="AlphaFoldDB" id="A0AAV2NXP8"/>
<evidence type="ECO:0000256" key="1">
    <source>
        <dbReference type="ARBA" id="ARBA00006686"/>
    </source>
</evidence>
<dbReference type="PANTHER" id="PTHR11633">
    <property type="entry name" value="PLATELET-DERIVED GROWTH FACTOR"/>
    <property type="match status" value="1"/>
</dbReference>
<evidence type="ECO:0000256" key="3">
    <source>
        <dbReference type="ARBA" id="ARBA00023246"/>
    </source>
</evidence>
<reference evidence="7" key="1">
    <citation type="submission" date="2024-04" db="EMBL/GenBank/DDBJ databases">
        <authorList>
            <consortium name="Molecular Ecology Group"/>
        </authorList>
    </citation>
    <scope>NUCLEOTIDE SEQUENCE</scope>
</reference>
<dbReference type="EMBL" id="OZ034829">
    <property type="protein sequence ID" value="CAL1685344.1"/>
    <property type="molecule type" value="Genomic_DNA"/>
</dbReference>
<protein>
    <recommendedName>
        <fullName evidence="6">Platelet-derived growth factor (PDGF) family profile domain-containing protein</fullName>
    </recommendedName>
</protein>
<dbReference type="GO" id="GO:0008083">
    <property type="term" value="F:growth factor activity"/>
    <property type="evidence" value="ECO:0007669"/>
    <property type="project" value="UniProtKB-KW"/>
</dbReference>
<dbReference type="Pfam" id="PF00341">
    <property type="entry name" value="PDGF"/>
    <property type="match status" value="1"/>
</dbReference>
<name>A0AAV2NXP8_9HYME</name>
<evidence type="ECO:0000256" key="5">
    <source>
        <dbReference type="SAM" id="MobiDB-lite"/>
    </source>
</evidence>
<accession>A0AAV2NXP8</accession>
<dbReference type="SMART" id="SM00141">
    <property type="entry name" value="PDGF"/>
    <property type="match status" value="1"/>
</dbReference>
<proteinExistence type="inferred from homology"/>
<dbReference type="InterPro" id="IPR029034">
    <property type="entry name" value="Cystine-knot_cytokine"/>
</dbReference>
<keyword evidence="8" id="KW-1185">Reference proteome</keyword>
<dbReference type="PANTHER" id="PTHR11633:SF1">
    <property type="entry name" value="LD28763P"/>
    <property type="match status" value="1"/>
</dbReference>
<dbReference type="Gene3D" id="2.10.90.10">
    <property type="entry name" value="Cystine-knot cytokines"/>
    <property type="match status" value="1"/>
</dbReference>
<keyword evidence="2 4" id="KW-0339">Growth factor</keyword>
<dbReference type="GO" id="GO:0051781">
    <property type="term" value="P:positive regulation of cell division"/>
    <property type="evidence" value="ECO:0007669"/>
    <property type="project" value="UniProtKB-KW"/>
</dbReference>
<dbReference type="InterPro" id="IPR000072">
    <property type="entry name" value="PDGF/VEGF_dom"/>
</dbReference>
<evidence type="ECO:0000313" key="8">
    <source>
        <dbReference type="Proteomes" id="UP001497644"/>
    </source>
</evidence>
<dbReference type="GO" id="GO:0016020">
    <property type="term" value="C:membrane"/>
    <property type="evidence" value="ECO:0007669"/>
    <property type="project" value="InterPro"/>
</dbReference>
<evidence type="ECO:0000259" key="6">
    <source>
        <dbReference type="PROSITE" id="PS50278"/>
    </source>
</evidence>
<evidence type="ECO:0000256" key="4">
    <source>
        <dbReference type="RuleBase" id="RU003818"/>
    </source>
</evidence>
<dbReference type="GO" id="GO:0008284">
    <property type="term" value="P:positive regulation of cell population proliferation"/>
    <property type="evidence" value="ECO:0007669"/>
    <property type="project" value="TreeGrafter"/>
</dbReference>
<dbReference type="PROSITE" id="PS50278">
    <property type="entry name" value="PDGF_2"/>
    <property type="match status" value="1"/>
</dbReference>
<gene>
    <name evidence="7" type="ORF">LPLAT_LOCUS10871</name>
</gene>
<evidence type="ECO:0000256" key="2">
    <source>
        <dbReference type="ARBA" id="ARBA00023030"/>
    </source>
</evidence>
<dbReference type="SUPFAM" id="SSF57501">
    <property type="entry name" value="Cystine-knot cytokines"/>
    <property type="match status" value="1"/>
</dbReference>
<evidence type="ECO:0000313" key="7">
    <source>
        <dbReference type="EMBL" id="CAL1685344.1"/>
    </source>
</evidence>
<organism evidence="7 8">
    <name type="scientific">Lasius platythorax</name>
    <dbReference type="NCBI Taxonomy" id="488582"/>
    <lineage>
        <taxon>Eukaryota</taxon>
        <taxon>Metazoa</taxon>
        <taxon>Ecdysozoa</taxon>
        <taxon>Arthropoda</taxon>
        <taxon>Hexapoda</taxon>
        <taxon>Insecta</taxon>
        <taxon>Pterygota</taxon>
        <taxon>Neoptera</taxon>
        <taxon>Endopterygota</taxon>
        <taxon>Hymenoptera</taxon>
        <taxon>Apocrita</taxon>
        <taxon>Aculeata</taxon>
        <taxon>Formicoidea</taxon>
        <taxon>Formicidae</taxon>
        <taxon>Formicinae</taxon>
        <taxon>Lasius</taxon>
        <taxon>Lasius</taxon>
    </lineage>
</organism>
<comment type="similarity">
    <text evidence="1 4">Belongs to the PDGF/VEGF growth factor family.</text>
</comment>